<evidence type="ECO:0000259" key="1">
    <source>
        <dbReference type="Pfam" id="PF06202"/>
    </source>
</evidence>
<dbReference type="InterPro" id="IPR032790">
    <property type="entry name" value="GDE_C"/>
</dbReference>
<organism evidence="3 4">
    <name type="scientific">Salmonirosea aquatica</name>
    <dbReference type="NCBI Taxonomy" id="2654236"/>
    <lineage>
        <taxon>Bacteria</taxon>
        <taxon>Pseudomonadati</taxon>
        <taxon>Bacteroidota</taxon>
        <taxon>Cytophagia</taxon>
        <taxon>Cytophagales</taxon>
        <taxon>Spirosomataceae</taxon>
        <taxon>Salmonirosea</taxon>
    </lineage>
</organism>
<comment type="caution">
    <text evidence="3">The sequence shown here is derived from an EMBL/GenBank/DDBJ whole genome shotgun (WGS) entry which is preliminary data.</text>
</comment>
<dbReference type="AlphaFoldDB" id="A0A7C9FNM1"/>
<sequence length="644" mass="73407">MPHLTHPAPTNSWNKNEWLITNGLGGYASSTPSGRNTRRYHGLLVASFDPPTNRRVLVSKVEETVTNEADISFELFTNQAGTEGNEFLVGFEVHPFPTQRFETDGIALSKSLCMVQNSNTTVLEYSNIGAQTLALKINIVLVNRDYHSLQKKDAGYLFTTHNSEAVKQITASPGAKPLYLGCDEKFFWTEIGAWKEGFEYGEEQERGLDFREDCYTVGAVSRRLEPGEKCYLTFSTEANMARADGQIFREKALDFYQNNTPATDDIFLNDLIRAGQQFLVHRQSTDSASLIAGYHWFTDWGRDTMIAMRGLCIALGKKAESESLLRTFLHYLDRGMIPNRFPDVGQTPEYNTIDATLWLFVILHDFHERFSDLEFIAEVFPKLTEIIEYHRAGTRYDIHVTKEGLLFGGEGLVQLTWMDARMDDFVPTPRHGCPVEINALWYNALMIHQKFSQMLKLGDGFTDDIRLFVENFVRFFYNEQGYLHDVVVPHEKTDPSIRPNMIYAVSLPYTTLTREQQKGVVLTVQQHLLTDYGLRTLSPGHPDFQPVYGGGRYQRDAAYHQGTVWPYLLGDFIEAYLKVHDEAPHARAQARIWLKPLEIHFYEENCLHGISEVFDGLTPRIGKGTIHQAWSVAALIRCLLALQN</sequence>
<feature type="domain" description="Glycogen debranching enzyme C-terminal" evidence="1">
    <location>
        <begin position="274"/>
        <end position="637"/>
    </location>
</feature>
<proteinExistence type="predicted"/>
<evidence type="ECO:0000313" key="3">
    <source>
        <dbReference type="EMBL" id="MPR33171.1"/>
    </source>
</evidence>
<evidence type="ECO:0000313" key="4">
    <source>
        <dbReference type="Proteomes" id="UP000479293"/>
    </source>
</evidence>
<dbReference type="GO" id="GO:0005980">
    <property type="term" value="P:glycogen catabolic process"/>
    <property type="evidence" value="ECO:0007669"/>
    <property type="project" value="InterPro"/>
</dbReference>
<feature type="domain" description="Glycogen debranching enzyme bacterial and archaeal type N-terminal" evidence="2">
    <location>
        <begin position="17"/>
        <end position="230"/>
    </location>
</feature>
<evidence type="ECO:0000259" key="2">
    <source>
        <dbReference type="Pfam" id="PF12439"/>
    </source>
</evidence>
<name>A0A7C9FNM1_9BACT</name>
<dbReference type="InterPro" id="IPR012341">
    <property type="entry name" value="6hp_glycosidase-like_sf"/>
</dbReference>
<dbReference type="Pfam" id="PF06202">
    <property type="entry name" value="GDE_C"/>
    <property type="match status" value="1"/>
</dbReference>
<dbReference type="SUPFAM" id="SSF48208">
    <property type="entry name" value="Six-hairpin glycosidases"/>
    <property type="match status" value="1"/>
</dbReference>
<dbReference type="GO" id="GO:0004134">
    <property type="term" value="F:4-alpha-glucanotransferase activity"/>
    <property type="evidence" value="ECO:0007669"/>
    <property type="project" value="InterPro"/>
</dbReference>
<dbReference type="InterPro" id="IPR024742">
    <property type="entry name" value="Glycogen_debranch_N"/>
</dbReference>
<dbReference type="Gene3D" id="1.50.10.10">
    <property type="match status" value="1"/>
</dbReference>
<gene>
    <name evidence="3" type="ORF">GBK04_07320</name>
</gene>
<dbReference type="InterPro" id="IPR008928">
    <property type="entry name" value="6-hairpin_glycosidase_sf"/>
</dbReference>
<keyword evidence="4" id="KW-1185">Reference proteome</keyword>
<protein>
    <submittedName>
        <fullName evidence="3">Glycogen debranching protein</fullName>
    </submittedName>
</protein>
<dbReference type="GO" id="GO:0004135">
    <property type="term" value="F:amylo-alpha-1,6-glucosidase activity"/>
    <property type="evidence" value="ECO:0007669"/>
    <property type="project" value="InterPro"/>
</dbReference>
<reference evidence="3 4" key="1">
    <citation type="submission" date="2019-10" db="EMBL/GenBank/DDBJ databases">
        <title>Draft Genome Sequence of Cytophagaceae sp. SJW1-29.</title>
        <authorList>
            <person name="Choi A."/>
        </authorList>
    </citation>
    <scope>NUCLEOTIDE SEQUENCE [LARGE SCALE GENOMIC DNA]</scope>
    <source>
        <strain evidence="3 4">SJW1-29</strain>
    </source>
</reference>
<dbReference type="EMBL" id="WHLY01000002">
    <property type="protein sequence ID" value="MPR33171.1"/>
    <property type="molecule type" value="Genomic_DNA"/>
</dbReference>
<dbReference type="InterPro" id="IPR010401">
    <property type="entry name" value="AGL/Gdb1"/>
</dbReference>
<dbReference type="RefSeq" id="WP_152758211.1">
    <property type="nucleotide sequence ID" value="NZ_WHLY01000002.1"/>
</dbReference>
<dbReference type="PANTHER" id="PTHR10569:SF2">
    <property type="entry name" value="GLYCOGEN DEBRANCHING ENZYME"/>
    <property type="match status" value="1"/>
</dbReference>
<accession>A0A7C9FNM1</accession>
<dbReference type="InterPro" id="IPR006451">
    <property type="entry name" value="Glycogen_debranch_arc"/>
</dbReference>
<dbReference type="Proteomes" id="UP000479293">
    <property type="component" value="Unassembled WGS sequence"/>
</dbReference>
<dbReference type="PANTHER" id="PTHR10569">
    <property type="entry name" value="GLYCOGEN DEBRANCHING ENZYME"/>
    <property type="match status" value="1"/>
</dbReference>
<dbReference type="NCBIfam" id="TIGR01561">
    <property type="entry name" value="gde_arch"/>
    <property type="match status" value="1"/>
</dbReference>
<dbReference type="Pfam" id="PF12439">
    <property type="entry name" value="GDE_N"/>
    <property type="match status" value="1"/>
</dbReference>